<feature type="region of interest" description="Disordered" evidence="1">
    <location>
        <begin position="1"/>
        <end position="71"/>
    </location>
</feature>
<protein>
    <submittedName>
        <fullName evidence="2">Uncharacterized protein</fullName>
    </submittedName>
</protein>
<feature type="compositionally biased region" description="Basic and acidic residues" evidence="1">
    <location>
        <begin position="201"/>
        <end position="222"/>
    </location>
</feature>
<feature type="compositionally biased region" description="Low complexity" evidence="1">
    <location>
        <begin position="345"/>
        <end position="357"/>
    </location>
</feature>
<feature type="compositionally biased region" description="Polar residues" evidence="1">
    <location>
        <begin position="54"/>
        <end position="65"/>
    </location>
</feature>
<gene>
    <name evidence="2" type="ORF">FOL46_004936</name>
</gene>
<feature type="region of interest" description="Disordered" evidence="1">
    <location>
        <begin position="269"/>
        <end position="447"/>
    </location>
</feature>
<dbReference type="EMBL" id="JABANN010000003">
    <property type="protein sequence ID" value="KAF4676335.1"/>
    <property type="molecule type" value="Genomic_DNA"/>
</dbReference>
<evidence type="ECO:0000313" key="2">
    <source>
        <dbReference type="EMBL" id="KAF4676335.1"/>
    </source>
</evidence>
<evidence type="ECO:0000313" key="3">
    <source>
        <dbReference type="Proteomes" id="UP000572268"/>
    </source>
</evidence>
<organism evidence="2 3">
    <name type="scientific">Perkinsus olseni</name>
    <name type="common">Perkinsus atlanticus</name>
    <dbReference type="NCBI Taxonomy" id="32597"/>
    <lineage>
        <taxon>Eukaryota</taxon>
        <taxon>Sar</taxon>
        <taxon>Alveolata</taxon>
        <taxon>Perkinsozoa</taxon>
        <taxon>Perkinsea</taxon>
        <taxon>Perkinsida</taxon>
        <taxon>Perkinsidae</taxon>
        <taxon>Perkinsus</taxon>
    </lineage>
</organism>
<reference evidence="2 3" key="1">
    <citation type="submission" date="2020-04" db="EMBL/GenBank/DDBJ databases">
        <title>Perkinsus olseni comparative genomics.</title>
        <authorList>
            <person name="Bogema D.R."/>
        </authorList>
    </citation>
    <scope>NUCLEOTIDE SEQUENCE [LARGE SCALE GENOMIC DNA]</scope>
    <source>
        <strain evidence="2">ATCC PRA-31</strain>
    </source>
</reference>
<comment type="caution">
    <text evidence="2">The sequence shown here is derived from an EMBL/GenBank/DDBJ whole genome shotgun (WGS) entry which is preliminary data.</text>
</comment>
<name>A0A7J6MXK4_PEROL</name>
<feature type="compositionally biased region" description="Polar residues" evidence="1">
    <location>
        <begin position="438"/>
        <end position="447"/>
    </location>
</feature>
<accession>A0A7J6MXK4</accession>
<feature type="compositionally biased region" description="Basic residues" evidence="1">
    <location>
        <begin position="1"/>
        <end position="15"/>
    </location>
</feature>
<feature type="region of interest" description="Disordered" evidence="1">
    <location>
        <begin position="199"/>
        <end position="256"/>
    </location>
</feature>
<dbReference type="AlphaFoldDB" id="A0A7J6MXK4"/>
<proteinExistence type="predicted"/>
<dbReference type="Proteomes" id="UP000572268">
    <property type="component" value="Unassembled WGS sequence"/>
</dbReference>
<feature type="compositionally biased region" description="Basic and acidic residues" evidence="1">
    <location>
        <begin position="275"/>
        <end position="289"/>
    </location>
</feature>
<sequence length="588" mass="63539">MGLRSKRRALPKKKSSSATVTLKAPAGLGVEAEHEEPEGQDQSVVEASVEDTAEGTTGKTPSEPKSNAEPKFFWMDPAAQATLVGLKARGEERAAKLRAARAQPYVVKGFTVVNSSTPLTSEARRATTSTQWLQEELYGNRTRKRSWKVLNDRNLTDAIAIEAGPTARRASYRTSSGIPVNQCYDSALVSTTVTGKNLHAQLRDSESRSLTEKSEDGDHSCSPEEVEVTFSQGETEGDGSEKPRGTKLIRSASDPKSCRINQIAEVQVVMPASRPRADGTAEEERRAEDADSEAVVDGAESLPKPTPRSRHERDFDLDLDGTSDGYSPSPGRRSGSLRRRHTDRPNLPRLSLSSSPGSSPPPSGLSKNEKPKRRHTGQAEENSSISPPHTGGRPPPGSSPTNSPPASQDRAVGVTARPARRSSGSSVSTIPRIPLGDSPSSPRTDGTVTRLLGSARARSFGAPLTERTQERRGKLHYAAVAAENEECTFRPQICAKSRRLVAHRKTELELRQRASAALRQQDENRQVLVPTRTDVPPPRHLEYENAGKTRIATSRISVAQLKAALASSLPENGQQARAEVIHVAVGMD</sequence>
<evidence type="ECO:0000256" key="1">
    <source>
        <dbReference type="SAM" id="MobiDB-lite"/>
    </source>
</evidence>